<evidence type="ECO:0000256" key="1">
    <source>
        <dbReference type="SAM" id="MobiDB-lite"/>
    </source>
</evidence>
<feature type="domain" description="Rcc01698-like C-terminal" evidence="3">
    <location>
        <begin position="675"/>
        <end position="726"/>
    </location>
</feature>
<organism evidence="4 5">
    <name type="scientific">Dendrosporobacter quercicolus</name>
    <dbReference type="NCBI Taxonomy" id="146817"/>
    <lineage>
        <taxon>Bacteria</taxon>
        <taxon>Bacillati</taxon>
        <taxon>Bacillota</taxon>
        <taxon>Negativicutes</taxon>
        <taxon>Selenomonadales</taxon>
        <taxon>Sporomusaceae</taxon>
        <taxon>Dendrosporobacter</taxon>
    </lineage>
</organism>
<sequence>MAMNPYVGWGVTTFLSWLINKSNKSSSSSESEPDSLNASPAAVGTPVPVILGRTILKSPLIIYYGGFSSKSYTETYSAHASFSAWPLVLSLIANFIAAPATGHQASPATVAPGASVTTSGGSGRVTGTTTANGATYKDDLTGPLLNALFTWLLSWLINGRNLKTTIQKGFKYYLGYQLLACVSGEGMRLRGIYLNEQQVWAGDVFREDHLDEPFTISVDDDELFGGPDESGGFIGDIRLYLGGADQPADPWMIEQMSAESVQEELRGLTPAYRPFVSLVVPPAYIGKQASIPDTWLDLQWIPNRLGLGAIGDDANPMEAIYEMHVNAEWGLNRSPELLDTESMIAIGQRLKSEGIGLTVPITAKTEVRQIIDDICEHLDMVRYTDPETGKLTFKLIRDDYDSSSLPTFDETMCSSVEFTRTVWSNTNGSICVSYTDSAALYETSTVTVNDPANIQINEGHNNVQDLTFSYFTTAGNARWAAQRELKQQGFPLAAATLICNRKAAFVRNGDVIKLNWPPYGIKDLILRVTHVDLGDFISGEVKITTIEDVFGMGKSKFSPNDSTEWQPPQNYPTGVQLFKYFEAPWEFMQVDDSYVFALAAQPDLKTQKWTVHRYRDYTWQTTNSRTKWTPVGQLAGDYLETSDMEDVTGFEVIDLGGIEDLAARSLATGTPGFTAARNGARLLMIGNEIMGWGNLTQLANGRWRVQNIIRATYDTVPASHAAGAPVFFVDAGFYTNVTTGGAVIPAGYVTSESYNITTATAEAEEAFDQTKVTALTTVRRPERPTPPGRIRLTTHSKAQQAHIDQAAGNLTLSWALRNKRQSYGCTSQNDVSDFFSGLAINPPEGLQTVIRVYVGSQKIREVVLAVSITETSIDENGEETTTTRLIAEWDYPWATRCLDKLAFDVETRIEITARLNSLESYQLHQRTFSWKPPYVLDAVETEEAALNVIGAAWRDGSVIVVMPNEADNKQIPVEDAPLVILGTIYTEEQPGAVLCRSGWVVPNGKVLAVTGADSYEVIDLANGFVLLSYYVPEGQGGLSAWQYNGTSFDRITVPQQ</sequence>
<dbReference type="Pfam" id="PF23666">
    <property type="entry name" value="Rcc01698_C"/>
    <property type="match status" value="1"/>
</dbReference>
<dbReference type="InterPro" id="IPR056490">
    <property type="entry name" value="Rcc01698_C"/>
</dbReference>
<feature type="compositionally biased region" description="Low complexity" evidence="1">
    <location>
        <begin position="113"/>
        <end position="128"/>
    </location>
</feature>
<evidence type="ECO:0000259" key="3">
    <source>
        <dbReference type="Pfam" id="PF23666"/>
    </source>
</evidence>
<dbReference type="RefSeq" id="WP_092074934.1">
    <property type="nucleotide sequence ID" value="NZ_FNHB01000015.1"/>
</dbReference>
<dbReference type="OrthoDB" id="5917852at2"/>
<evidence type="ECO:0000259" key="2">
    <source>
        <dbReference type="Pfam" id="PF13550"/>
    </source>
</evidence>
<dbReference type="Proteomes" id="UP000214880">
    <property type="component" value="Unassembled WGS sequence"/>
</dbReference>
<keyword evidence="5" id="KW-1185">Reference proteome</keyword>
<gene>
    <name evidence="4" type="ORF">SAMN04488502_11514</name>
</gene>
<dbReference type="STRING" id="146817.SAMN04488502_11514"/>
<proteinExistence type="predicted"/>
<dbReference type="AlphaFoldDB" id="A0A1G9ZP07"/>
<evidence type="ECO:0000313" key="4">
    <source>
        <dbReference type="EMBL" id="SDN22711.1"/>
    </source>
</evidence>
<dbReference type="InterPro" id="IPR032876">
    <property type="entry name" value="J_dom"/>
</dbReference>
<dbReference type="Pfam" id="PF13550">
    <property type="entry name" value="Phage-tail_3"/>
    <property type="match status" value="1"/>
</dbReference>
<reference evidence="4 5" key="1">
    <citation type="submission" date="2016-10" db="EMBL/GenBank/DDBJ databases">
        <authorList>
            <person name="de Groot N.N."/>
        </authorList>
    </citation>
    <scope>NUCLEOTIDE SEQUENCE [LARGE SCALE GENOMIC DNA]</scope>
    <source>
        <strain evidence="4 5">DSM 1736</strain>
    </source>
</reference>
<dbReference type="EMBL" id="FNHB01000015">
    <property type="protein sequence ID" value="SDN22711.1"/>
    <property type="molecule type" value="Genomic_DNA"/>
</dbReference>
<protein>
    <submittedName>
        <fullName evidence="4">Putative phage tail protein</fullName>
    </submittedName>
</protein>
<feature type="region of interest" description="Disordered" evidence="1">
    <location>
        <begin position="104"/>
        <end position="128"/>
    </location>
</feature>
<feature type="domain" description="Tip attachment protein J" evidence="2">
    <location>
        <begin position="365"/>
        <end position="531"/>
    </location>
</feature>
<name>A0A1G9ZP07_9FIRM</name>
<accession>A0A1G9ZP07</accession>
<evidence type="ECO:0000313" key="5">
    <source>
        <dbReference type="Proteomes" id="UP000214880"/>
    </source>
</evidence>